<keyword evidence="9" id="KW-1185">Reference proteome</keyword>
<dbReference type="Pfam" id="PF03772">
    <property type="entry name" value="Competence"/>
    <property type="match status" value="1"/>
</dbReference>
<feature type="transmembrane region" description="Helical" evidence="6">
    <location>
        <begin position="356"/>
        <end position="377"/>
    </location>
</feature>
<dbReference type="Proteomes" id="UP001057868">
    <property type="component" value="Unassembled WGS sequence"/>
</dbReference>
<dbReference type="RefSeq" id="WP_261850678.1">
    <property type="nucleotide sequence ID" value="NZ_BQXY01000001.1"/>
</dbReference>
<evidence type="ECO:0000313" key="8">
    <source>
        <dbReference type="EMBL" id="GKU23611.1"/>
    </source>
</evidence>
<dbReference type="PANTHER" id="PTHR30619">
    <property type="entry name" value="DNA INTERNALIZATION/COMPETENCE PROTEIN COMEC/REC2"/>
    <property type="match status" value="1"/>
</dbReference>
<feature type="transmembrane region" description="Helical" evidence="6">
    <location>
        <begin position="384"/>
        <end position="403"/>
    </location>
</feature>
<dbReference type="AlphaFoldDB" id="A0A9W6D977"/>
<protein>
    <recommendedName>
        <fullName evidence="7">ComEC/Rec2-related protein domain-containing protein</fullName>
    </recommendedName>
</protein>
<reference evidence="8" key="1">
    <citation type="journal article" date="2023" name="Int. J. Syst. Evol. Microbiol.">
        <title>&lt;i&gt;Clostridium folliculivorans&lt;/i&gt; sp. nov., isolated from soil samples of an organic paddy in Japan.</title>
        <authorList>
            <person name="Tazawa J."/>
            <person name="Kobayashi H."/>
            <person name="Tanizawa Y."/>
            <person name="Uchino A."/>
            <person name="Tanaka F."/>
            <person name="Urashima Y."/>
            <person name="Miura S."/>
            <person name="Sakamoto M."/>
            <person name="Ohkuma M."/>
            <person name="Tohno M."/>
        </authorList>
    </citation>
    <scope>NUCLEOTIDE SEQUENCE</scope>
    <source>
        <strain evidence="8">D1-1</strain>
    </source>
</reference>
<keyword evidence="2" id="KW-1003">Cell membrane</keyword>
<dbReference type="EMBL" id="BQXY01000001">
    <property type="protein sequence ID" value="GKU23611.1"/>
    <property type="molecule type" value="Genomic_DNA"/>
</dbReference>
<comment type="subcellular location">
    <subcellularLocation>
        <location evidence="1">Cell membrane</location>
        <topology evidence="1">Multi-pass membrane protein</topology>
    </subcellularLocation>
</comment>
<feature type="transmembrane region" description="Helical" evidence="6">
    <location>
        <begin position="228"/>
        <end position="247"/>
    </location>
</feature>
<feature type="transmembrane region" description="Helical" evidence="6">
    <location>
        <begin position="59"/>
        <end position="79"/>
    </location>
</feature>
<name>A0A9W6D977_9CLOT</name>
<keyword evidence="5 6" id="KW-0472">Membrane</keyword>
<evidence type="ECO:0000256" key="6">
    <source>
        <dbReference type="SAM" id="Phobius"/>
    </source>
</evidence>
<proteinExistence type="predicted"/>
<evidence type="ECO:0000259" key="7">
    <source>
        <dbReference type="Pfam" id="PF03772"/>
    </source>
</evidence>
<gene>
    <name evidence="8" type="ORF">CFOLD11_04370</name>
</gene>
<dbReference type="PANTHER" id="PTHR30619:SF7">
    <property type="entry name" value="BETA-LACTAMASE DOMAIN PROTEIN"/>
    <property type="match status" value="1"/>
</dbReference>
<feature type="transmembrane region" description="Helical" evidence="6">
    <location>
        <begin position="12"/>
        <end position="29"/>
    </location>
</feature>
<feature type="transmembrane region" description="Helical" evidence="6">
    <location>
        <begin position="202"/>
        <end position="222"/>
    </location>
</feature>
<dbReference type="InterPro" id="IPR052159">
    <property type="entry name" value="Competence_DNA_uptake"/>
</dbReference>
<organism evidence="8 9">
    <name type="scientific">Clostridium folliculivorans</name>
    <dbReference type="NCBI Taxonomy" id="2886038"/>
    <lineage>
        <taxon>Bacteria</taxon>
        <taxon>Bacillati</taxon>
        <taxon>Bacillota</taxon>
        <taxon>Clostridia</taxon>
        <taxon>Eubacteriales</taxon>
        <taxon>Clostridiaceae</taxon>
        <taxon>Clostridium</taxon>
    </lineage>
</organism>
<evidence type="ECO:0000256" key="2">
    <source>
        <dbReference type="ARBA" id="ARBA00022475"/>
    </source>
</evidence>
<dbReference type="GO" id="GO:0005886">
    <property type="term" value="C:plasma membrane"/>
    <property type="evidence" value="ECO:0007669"/>
    <property type="project" value="UniProtKB-SubCell"/>
</dbReference>
<evidence type="ECO:0000256" key="5">
    <source>
        <dbReference type="ARBA" id="ARBA00023136"/>
    </source>
</evidence>
<comment type="caution">
    <text evidence="8">The sequence shown here is derived from an EMBL/GenBank/DDBJ whole genome shotgun (WGS) entry which is preliminary data.</text>
</comment>
<feature type="transmembrane region" description="Helical" evidence="6">
    <location>
        <begin position="268"/>
        <end position="286"/>
    </location>
</feature>
<evidence type="ECO:0000256" key="1">
    <source>
        <dbReference type="ARBA" id="ARBA00004651"/>
    </source>
</evidence>
<feature type="transmembrane region" description="Helical" evidence="6">
    <location>
        <begin position="438"/>
        <end position="456"/>
    </location>
</feature>
<feature type="domain" description="ComEC/Rec2-related protein" evidence="7">
    <location>
        <begin position="185"/>
        <end position="430"/>
    </location>
</feature>
<feature type="transmembrane region" description="Helical" evidence="6">
    <location>
        <begin position="36"/>
        <end position="53"/>
    </location>
</feature>
<sequence length="586" mass="67103">MITKFINNVEISRPAVNILISCIAGIITFNLIQKNIYGAVLVTASFFLLHFIIYGKKFMVVICIFFIASYINCLIYYSLETEYKTVFKVVAVNPKNKIVEIGRQSFKIDGIKTELKDGSKYLIYGSFRREADIEKGVVGTIKVEKYNFLEYGFSGIVNSKQDYFYNTLKKYVGEEGSALVCSAAFGYTKYIKNEQNVLMSKYGIIHVVSVSGFHIAVIYSIIEKLLGFKFALVFSFIYTLFSGGKSSTWRAFLMIFILKLSKKLYRKYDSISALSFSAILLLIYKPYFIYDIGFNLSYLSTLGILLFYNKLKIKFYKLPQILSDTFCISIAAQVFSFPVATLALNNFSPNFIWGNLFLLPLFTPIVILGNIAFMLMWNGMLLKITAYIIKIFIIALQGGIAVVDKFSLNITTINSSIVYGYVLMLICFYMYQNGYKKAKHVLWMVVFTVILSMYKFETKVTIITDGKTKGILMEQGFRRVLITEALLGYNYNILNKNYYPTESIEWKNRKLYSYNGITIIPNDEEKEIVIVSSKNSYILTINNQPYVCNQSYDIIKIDENKSFILDQKNTRALNDNILDSEGDNSD</sequence>
<accession>A0A9W6D977</accession>
<evidence type="ECO:0000313" key="9">
    <source>
        <dbReference type="Proteomes" id="UP001057868"/>
    </source>
</evidence>
<keyword evidence="4 6" id="KW-1133">Transmembrane helix</keyword>
<dbReference type="NCBIfam" id="TIGR00360">
    <property type="entry name" value="ComEC_N-term"/>
    <property type="match status" value="1"/>
</dbReference>
<dbReference type="InterPro" id="IPR004477">
    <property type="entry name" value="ComEC_N"/>
</dbReference>
<keyword evidence="3 6" id="KW-0812">Transmembrane</keyword>
<evidence type="ECO:0000256" key="3">
    <source>
        <dbReference type="ARBA" id="ARBA00022692"/>
    </source>
</evidence>
<feature type="transmembrane region" description="Helical" evidence="6">
    <location>
        <begin position="409"/>
        <end position="431"/>
    </location>
</feature>
<evidence type="ECO:0000256" key="4">
    <source>
        <dbReference type="ARBA" id="ARBA00022989"/>
    </source>
</evidence>